<gene>
    <name evidence="1" type="ORF">HSACCH_00803</name>
</gene>
<dbReference type="STRING" id="1293054.HSACCH_00803"/>
<dbReference type="EMBL" id="CAUI01000005">
    <property type="protein sequence ID" value="CCU78664.1"/>
    <property type="molecule type" value="Genomic_DNA"/>
</dbReference>
<evidence type="ECO:0000313" key="2">
    <source>
        <dbReference type="Proteomes" id="UP000012063"/>
    </source>
</evidence>
<evidence type="ECO:0000313" key="1">
    <source>
        <dbReference type="EMBL" id="CCU78664.1"/>
    </source>
</evidence>
<dbReference type="RefSeq" id="WP_005488036.1">
    <property type="nucleotide sequence ID" value="NZ_CAUI01000005.1"/>
</dbReference>
<dbReference type="InParanoid" id="M5DZT7"/>
<dbReference type="InterPro" id="IPR023137">
    <property type="entry name" value="BrxA_sf"/>
</dbReference>
<dbReference type="Proteomes" id="UP000012063">
    <property type="component" value="Unassembled WGS sequence"/>
</dbReference>
<dbReference type="AlphaFoldDB" id="M5DZT7"/>
<comment type="caution">
    <text evidence="1">The sequence shown here is derived from an EMBL/GenBank/DDBJ whole genome shotgun (WGS) entry which is preliminary data.</text>
</comment>
<dbReference type="Gene3D" id="1.10.3540.10">
    <property type="entry name" value="uncharacterized protein from magnetospirillum magneticum domain"/>
    <property type="match status" value="1"/>
</dbReference>
<organism evidence="1 2">
    <name type="scientific">Halanaerobium saccharolyticum subsp. saccharolyticum DSM 6643</name>
    <dbReference type="NCBI Taxonomy" id="1293054"/>
    <lineage>
        <taxon>Bacteria</taxon>
        <taxon>Bacillati</taxon>
        <taxon>Bacillota</taxon>
        <taxon>Clostridia</taxon>
        <taxon>Halanaerobiales</taxon>
        <taxon>Halanaerobiaceae</taxon>
        <taxon>Halanaerobium</taxon>
    </lineage>
</organism>
<accession>M5DZT7</accession>
<dbReference type="OrthoDB" id="9893378at2"/>
<proteinExistence type="predicted"/>
<sequence length="264" mass="31024">MEKLNSITKSTYLNEGLRVLERIKDENYQDYHKLMKNVDLNQNSKHSRSTCWSQIKKRYLDFSENSNLLYSPTIKLFNNNILLKKELLYLNYIYTEPTFRKIIMDLIYPKLIQNNGETSLNREEIVSFLDPVLDYSRATINKTARSSAKALIDFSLAEADGQKIRLRFYQSELKTVVYALYNEYSKENSKYNNFNILNPSLDHLTEKAEFPKFLLINPNFIDSFLQSAWKNGYLSYEPRGGLNQYVLKHKNITGLADYIANEEE</sequence>
<keyword evidence="2" id="KW-1185">Reference proteome</keyword>
<protein>
    <submittedName>
        <fullName evidence="1">Uncharacterized protein</fullName>
    </submittedName>
</protein>
<reference evidence="2" key="1">
    <citation type="journal article" date="2013" name="Genome Announc.">
        <title>Genome Sequence of Halanaerobium saccharolyticum subsp. saccharolyticum Strain DSM 6643T, a Halophilic Hydrogen-Producing Bacterium.</title>
        <authorList>
            <person name="Kivisto A."/>
            <person name="Larjo A."/>
            <person name="Ciranna A."/>
            <person name="Santala V."/>
            <person name="Roos C."/>
            <person name="Karp M."/>
        </authorList>
    </citation>
    <scope>NUCLEOTIDE SEQUENCE [LARGE SCALE GENOMIC DNA]</scope>
    <source>
        <strain evidence="2">DSM 6643</strain>
    </source>
</reference>
<name>M5DZT7_9FIRM</name>